<protein>
    <submittedName>
        <fullName evidence="2">Uncharacterized protein</fullName>
    </submittedName>
</protein>
<reference evidence="2 3" key="1">
    <citation type="submission" date="2014-06" db="EMBL/GenBank/DDBJ databases">
        <title>Evolutionary Origins and Diversification of the Mycorrhizal Mutualists.</title>
        <authorList>
            <consortium name="DOE Joint Genome Institute"/>
            <consortium name="Mycorrhizal Genomics Consortium"/>
            <person name="Kohler A."/>
            <person name="Kuo A."/>
            <person name="Nagy L.G."/>
            <person name="Floudas D."/>
            <person name="Copeland A."/>
            <person name="Barry K.W."/>
            <person name="Cichocki N."/>
            <person name="Veneault-Fourrey C."/>
            <person name="LaButti K."/>
            <person name="Lindquist E.A."/>
            <person name="Lipzen A."/>
            <person name="Lundell T."/>
            <person name="Morin E."/>
            <person name="Murat C."/>
            <person name="Riley R."/>
            <person name="Ohm R."/>
            <person name="Sun H."/>
            <person name="Tunlid A."/>
            <person name="Henrissat B."/>
            <person name="Grigoriev I.V."/>
            <person name="Hibbett D.S."/>
            <person name="Martin F."/>
        </authorList>
    </citation>
    <scope>NUCLEOTIDE SEQUENCE [LARGE SCALE GENOMIC DNA]</scope>
    <source>
        <strain evidence="2 3">SS14</strain>
    </source>
</reference>
<dbReference type="Proteomes" id="UP000054279">
    <property type="component" value="Unassembled WGS sequence"/>
</dbReference>
<evidence type="ECO:0000256" key="1">
    <source>
        <dbReference type="SAM" id="MobiDB-lite"/>
    </source>
</evidence>
<proteinExistence type="predicted"/>
<evidence type="ECO:0000313" key="2">
    <source>
        <dbReference type="EMBL" id="KIJ44774.1"/>
    </source>
</evidence>
<keyword evidence="3" id="KW-1185">Reference proteome</keyword>
<gene>
    <name evidence="2" type="ORF">M422DRAFT_251758</name>
</gene>
<dbReference type="EMBL" id="KN837115">
    <property type="protein sequence ID" value="KIJ44774.1"/>
    <property type="molecule type" value="Genomic_DNA"/>
</dbReference>
<dbReference type="AlphaFoldDB" id="A0A0C9VCS2"/>
<dbReference type="HOGENOM" id="CLU_984094_0_0_1"/>
<accession>A0A0C9VCS2</accession>
<sequence>MSFPHLPRFNSSPLSYASSPSPPPSPFVAAAGRMAQLRAHEDNLRVEYFAPYLKEIDTAYDDGIILRWLCGQLNFLPNNYDRPLDDNDKPILPEKLDEAFSLYNIPFPTCPCESQATGETSFKTRIWVVSLASDYAGEIAIGCQRRNCRMWNFERSIYSSGAHHYEVLKVCFTWARINNFDSQKILECVRNQSILPPTLPPTPFSRKTRKSGLSGVSKPKRPSNASKISKDKVEKMISNQAPIMSETLDVYLASASPSNQLALCREGWISTFISSDLKLECNL</sequence>
<feature type="region of interest" description="Disordered" evidence="1">
    <location>
        <begin position="199"/>
        <end position="229"/>
    </location>
</feature>
<feature type="region of interest" description="Disordered" evidence="1">
    <location>
        <begin position="1"/>
        <end position="21"/>
    </location>
</feature>
<organism evidence="2 3">
    <name type="scientific">Sphaerobolus stellatus (strain SS14)</name>
    <dbReference type="NCBI Taxonomy" id="990650"/>
    <lineage>
        <taxon>Eukaryota</taxon>
        <taxon>Fungi</taxon>
        <taxon>Dikarya</taxon>
        <taxon>Basidiomycota</taxon>
        <taxon>Agaricomycotina</taxon>
        <taxon>Agaricomycetes</taxon>
        <taxon>Phallomycetidae</taxon>
        <taxon>Geastrales</taxon>
        <taxon>Sphaerobolaceae</taxon>
        <taxon>Sphaerobolus</taxon>
    </lineage>
</organism>
<evidence type="ECO:0000313" key="3">
    <source>
        <dbReference type="Proteomes" id="UP000054279"/>
    </source>
</evidence>
<name>A0A0C9VCS2_SPHS4</name>